<comment type="caution">
    <text evidence="1">The sequence shown here is derived from an EMBL/GenBank/DDBJ whole genome shotgun (WGS) entry which is preliminary data.</text>
</comment>
<name>A0ACB9DSR8_CICIN</name>
<organism evidence="1 2">
    <name type="scientific">Cichorium intybus</name>
    <name type="common">Chicory</name>
    <dbReference type="NCBI Taxonomy" id="13427"/>
    <lineage>
        <taxon>Eukaryota</taxon>
        <taxon>Viridiplantae</taxon>
        <taxon>Streptophyta</taxon>
        <taxon>Embryophyta</taxon>
        <taxon>Tracheophyta</taxon>
        <taxon>Spermatophyta</taxon>
        <taxon>Magnoliopsida</taxon>
        <taxon>eudicotyledons</taxon>
        <taxon>Gunneridae</taxon>
        <taxon>Pentapetalae</taxon>
        <taxon>asterids</taxon>
        <taxon>campanulids</taxon>
        <taxon>Asterales</taxon>
        <taxon>Asteraceae</taxon>
        <taxon>Cichorioideae</taxon>
        <taxon>Cichorieae</taxon>
        <taxon>Cichoriinae</taxon>
        <taxon>Cichorium</taxon>
    </lineage>
</organism>
<evidence type="ECO:0000313" key="1">
    <source>
        <dbReference type="EMBL" id="KAI3749617.1"/>
    </source>
</evidence>
<reference evidence="1 2" key="2">
    <citation type="journal article" date="2022" name="Mol. Ecol. Resour.">
        <title>The genomes of chicory, endive, great burdock and yacon provide insights into Asteraceae paleo-polyploidization history and plant inulin production.</title>
        <authorList>
            <person name="Fan W."/>
            <person name="Wang S."/>
            <person name="Wang H."/>
            <person name="Wang A."/>
            <person name="Jiang F."/>
            <person name="Liu H."/>
            <person name="Zhao H."/>
            <person name="Xu D."/>
            <person name="Zhang Y."/>
        </authorList>
    </citation>
    <scope>NUCLEOTIDE SEQUENCE [LARGE SCALE GENOMIC DNA]</scope>
    <source>
        <strain evidence="2">cv. Punajuju</strain>
        <tissue evidence="1">Leaves</tissue>
    </source>
</reference>
<accession>A0ACB9DSR8</accession>
<reference evidence="2" key="1">
    <citation type="journal article" date="2022" name="Mol. Ecol. Resour.">
        <title>The genomes of chicory, endive, great burdock and yacon provide insights into Asteraceae palaeo-polyploidization history and plant inulin production.</title>
        <authorList>
            <person name="Fan W."/>
            <person name="Wang S."/>
            <person name="Wang H."/>
            <person name="Wang A."/>
            <person name="Jiang F."/>
            <person name="Liu H."/>
            <person name="Zhao H."/>
            <person name="Xu D."/>
            <person name="Zhang Y."/>
        </authorList>
    </citation>
    <scope>NUCLEOTIDE SEQUENCE [LARGE SCALE GENOMIC DNA]</scope>
    <source>
        <strain evidence="2">cv. Punajuju</strain>
    </source>
</reference>
<sequence length="211" mass="23654">MEKYKKVGQKRPQLPFNANEIRITSQGLVSNYINIAITLLQERQREAIILKGMGGALSKTVAIAEILKRHFPRMHQETEISSVSITDLWEPIEEGLLVVEETRNVPMISITLSIKTMEKISPGYQAPILVERSKQHYHNYQQPKGYNSVGWSHGGKYQENRDPGEGGGRGRRGGGYGNYHGGSYRNHHNGNYQGAGYVRGSGGRYNGRGRE</sequence>
<protein>
    <submittedName>
        <fullName evidence="1">Uncharacterized protein</fullName>
    </submittedName>
</protein>
<evidence type="ECO:0000313" key="2">
    <source>
        <dbReference type="Proteomes" id="UP001055811"/>
    </source>
</evidence>
<dbReference type="EMBL" id="CM042012">
    <property type="protein sequence ID" value="KAI3749617.1"/>
    <property type="molecule type" value="Genomic_DNA"/>
</dbReference>
<proteinExistence type="predicted"/>
<keyword evidence="2" id="KW-1185">Reference proteome</keyword>
<dbReference type="Proteomes" id="UP001055811">
    <property type="component" value="Linkage Group LG04"/>
</dbReference>
<gene>
    <name evidence="1" type="ORF">L2E82_20231</name>
</gene>